<dbReference type="AlphaFoldDB" id="A0A4S4M5M8"/>
<evidence type="ECO:0000313" key="2">
    <source>
        <dbReference type="Proteomes" id="UP000310158"/>
    </source>
</evidence>
<protein>
    <submittedName>
        <fullName evidence="1">Uncharacterized protein</fullName>
    </submittedName>
</protein>
<dbReference type="Proteomes" id="UP000310158">
    <property type="component" value="Unassembled WGS sequence"/>
</dbReference>
<proteinExistence type="predicted"/>
<evidence type="ECO:0000313" key="1">
    <source>
        <dbReference type="EMBL" id="THH20479.1"/>
    </source>
</evidence>
<dbReference type="EMBL" id="SGPL01000020">
    <property type="protein sequence ID" value="THH20479.1"/>
    <property type="molecule type" value="Genomic_DNA"/>
</dbReference>
<comment type="caution">
    <text evidence="1">The sequence shown here is derived from an EMBL/GenBank/DDBJ whole genome shotgun (WGS) entry which is preliminary data.</text>
</comment>
<name>A0A4S4M5M8_9AGAM</name>
<gene>
    <name evidence="1" type="ORF">EW146_g890</name>
</gene>
<reference evidence="1 2" key="1">
    <citation type="submission" date="2019-02" db="EMBL/GenBank/DDBJ databases">
        <title>Genome sequencing of the rare red list fungi Bondarzewia mesenterica.</title>
        <authorList>
            <person name="Buettner E."/>
            <person name="Kellner H."/>
        </authorList>
    </citation>
    <scope>NUCLEOTIDE SEQUENCE [LARGE SCALE GENOMIC DNA]</scope>
    <source>
        <strain evidence="1 2">DSM 108281</strain>
    </source>
</reference>
<keyword evidence="2" id="KW-1185">Reference proteome</keyword>
<organism evidence="1 2">
    <name type="scientific">Bondarzewia mesenterica</name>
    <dbReference type="NCBI Taxonomy" id="1095465"/>
    <lineage>
        <taxon>Eukaryota</taxon>
        <taxon>Fungi</taxon>
        <taxon>Dikarya</taxon>
        <taxon>Basidiomycota</taxon>
        <taxon>Agaricomycotina</taxon>
        <taxon>Agaricomycetes</taxon>
        <taxon>Russulales</taxon>
        <taxon>Bondarzewiaceae</taxon>
        <taxon>Bondarzewia</taxon>
    </lineage>
</organism>
<accession>A0A4S4M5M8</accession>
<sequence>MLTPAAAIPPCTPFWPHLPAAELDESEEALCEALLDAEEAGWLLEPEEDCKVDVDVDLDVGVAGGNERDVDVDAMAQNWFAKEVADGSSDAQELVMHDS</sequence>